<gene>
    <name evidence="6" type="ORF">SNE40_019004</name>
</gene>
<reference evidence="6 7" key="1">
    <citation type="submission" date="2024-01" db="EMBL/GenBank/DDBJ databases">
        <title>The genome of the rayed Mediterranean limpet Patella caerulea (Linnaeus, 1758).</title>
        <authorList>
            <person name="Anh-Thu Weber A."/>
            <person name="Halstead-Nussloch G."/>
        </authorList>
    </citation>
    <scope>NUCLEOTIDE SEQUENCE [LARGE SCALE GENOMIC DNA]</scope>
    <source>
        <strain evidence="6">AATW-2023a</strain>
        <tissue evidence="6">Whole specimen</tissue>
    </source>
</reference>
<comment type="caution">
    <text evidence="6">The sequence shown here is derived from an EMBL/GenBank/DDBJ whole genome shotgun (WGS) entry which is preliminary data.</text>
</comment>
<dbReference type="Pfam" id="PF04190">
    <property type="entry name" value="GET4"/>
    <property type="match status" value="1"/>
</dbReference>
<dbReference type="GO" id="GO:0071818">
    <property type="term" value="C:BAT3 complex"/>
    <property type="evidence" value="ECO:0007669"/>
    <property type="project" value="TreeGrafter"/>
</dbReference>
<name>A0AAN8P8W3_PATCE</name>
<dbReference type="GO" id="GO:0045048">
    <property type="term" value="P:protein insertion into ER membrane"/>
    <property type="evidence" value="ECO:0007669"/>
    <property type="project" value="InterPro"/>
</dbReference>
<dbReference type="FunFam" id="1.25.40.10:FF:000060">
    <property type="entry name" value="Golgi to ER traffic protein 4 homolog"/>
    <property type="match status" value="1"/>
</dbReference>
<evidence type="ECO:0000313" key="7">
    <source>
        <dbReference type="Proteomes" id="UP001347796"/>
    </source>
</evidence>
<feature type="region of interest" description="Disordered" evidence="5">
    <location>
        <begin position="295"/>
        <end position="320"/>
    </location>
</feature>
<evidence type="ECO:0000256" key="2">
    <source>
        <dbReference type="ARBA" id="ARBA00005351"/>
    </source>
</evidence>
<dbReference type="InterPro" id="IPR007317">
    <property type="entry name" value="GET4"/>
</dbReference>
<dbReference type="InterPro" id="IPR011990">
    <property type="entry name" value="TPR-like_helical_dom_sf"/>
</dbReference>
<dbReference type="PANTHER" id="PTHR12875">
    <property type="entry name" value="GOLGI TO ER TRAFFIC PROTEIN 4 HOMOLOG"/>
    <property type="match status" value="1"/>
</dbReference>
<evidence type="ECO:0008006" key="8">
    <source>
        <dbReference type="Google" id="ProtNLM"/>
    </source>
</evidence>
<sequence length="320" mass="36677">MSALRGVERVLAKCQSCVDAGQFYEAHQMYRTLYFRYNSQQKYAEAINLLYTGASTLLQQNQHTSGADLAMLLLEVLDKSAAPVNRENIDKIVKLFKIMDPESHERYTFLTTAVHWSKKAEGKYKRGHPELHQKFGVMFWEERNYVQARYHYLHSCDGKGCATMLIEYHSVRGYASEVDMFIAQAVLQYLCLQNKETANEVFTTYTRNHPAIEKGPPYVKPLLNFLSFLLLALEGGKLPVFSILCDKYEASLNRDPSYKEYLDKIGQLFFGLPPPQATNQGIFGNLLQSLMNQAEDSDDDMSLESSQYTERRAENPLELD</sequence>
<dbReference type="Proteomes" id="UP001347796">
    <property type="component" value="Unassembled WGS sequence"/>
</dbReference>
<evidence type="ECO:0000256" key="1">
    <source>
        <dbReference type="ARBA" id="ARBA00004514"/>
    </source>
</evidence>
<comment type="subcellular location">
    <subcellularLocation>
        <location evidence="1">Cytoplasm</location>
        <location evidence="1">Cytosol</location>
    </subcellularLocation>
</comment>
<evidence type="ECO:0000256" key="5">
    <source>
        <dbReference type="SAM" id="MobiDB-lite"/>
    </source>
</evidence>
<evidence type="ECO:0000256" key="4">
    <source>
        <dbReference type="ARBA" id="ARBA00022490"/>
    </source>
</evidence>
<comment type="similarity">
    <text evidence="2">Belongs to the GET4 family.</text>
</comment>
<dbReference type="EMBL" id="JAZGQO010000014">
    <property type="protein sequence ID" value="KAK6170669.1"/>
    <property type="molecule type" value="Genomic_DNA"/>
</dbReference>
<feature type="compositionally biased region" description="Basic and acidic residues" evidence="5">
    <location>
        <begin position="309"/>
        <end position="320"/>
    </location>
</feature>
<evidence type="ECO:0000256" key="3">
    <source>
        <dbReference type="ARBA" id="ARBA00022448"/>
    </source>
</evidence>
<accession>A0AAN8P8W3</accession>
<keyword evidence="7" id="KW-1185">Reference proteome</keyword>
<evidence type="ECO:0000313" key="6">
    <source>
        <dbReference type="EMBL" id="KAK6170669.1"/>
    </source>
</evidence>
<keyword evidence="3" id="KW-0813">Transport</keyword>
<dbReference type="AlphaFoldDB" id="A0AAN8P8W3"/>
<dbReference type="PANTHER" id="PTHR12875:SF0">
    <property type="entry name" value="GOLGI TO ER TRAFFIC PROTEIN 4 HOMOLOG"/>
    <property type="match status" value="1"/>
</dbReference>
<proteinExistence type="inferred from homology"/>
<protein>
    <recommendedName>
        <fullName evidence="8">Golgi to ER traffic protein 4 homolog</fullName>
    </recommendedName>
</protein>
<dbReference type="Gene3D" id="1.25.40.10">
    <property type="entry name" value="Tetratricopeptide repeat domain"/>
    <property type="match status" value="1"/>
</dbReference>
<organism evidence="6 7">
    <name type="scientific">Patella caerulea</name>
    <name type="common">Rayed Mediterranean limpet</name>
    <dbReference type="NCBI Taxonomy" id="87958"/>
    <lineage>
        <taxon>Eukaryota</taxon>
        <taxon>Metazoa</taxon>
        <taxon>Spiralia</taxon>
        <taxon>Lophotrochozoa</taxon>
        <taxon>Mollusca</taxon>
        <taxon>Gastropoda</taxon>
        <taxon>Patellogastropoda</taxon>
        <taxon>Patelloidea</taxon>
        <taxon>Patellidae</taxon>
        <taxon>Patella</taxon>
    </lineage>
</organism>
<keyword evidence="4" id="KW-0963">Cytoplasm</keyword>